<dbReference type="InterPro" id="IPR058534">
    <property type="entry name" value="YjdF"/>
</dbReference>
<keyword evidence="1" id="KW-1133">Transmembrane helix</keyword>
<accession>A0ABX5SCA9</accession>
<evidence type="ECO:0000313" key="3">
    <source>
        <dbReference type="Proteomes" id="UP000294359"/>
    </source>
</evidence>
<evidence type="ECO:0000313" key="2">
    <source>
        <dbReference type="EMBL" id="QBQ37116.1"/>
    </source>
</evidence>
<feature type="transmembrane region" description="Helical" evidence="1">
    <location>
        <begin position="203"/>
        <end position="220"/>
    </location>
</feature>
<evidence type="ECO:0000256" key="1">
    <source>
        <dbReference type="SAM" id="Phobius"/>
    </source>
</evidence>
<feature type="transmembrane region" description="Helical" evidence="1">
    <location>
        <begin position="58"/>
        <end position="79"/>
    </location>
</feature>
<proteinExistence type="predicted"/>
<feature type="transmembrane region" description="Helical" evidence="1">
    <location>
        <begin position="33"/>
        <end position="51"/>
    </location>
</feature>
<dbReference type="Pfam" id="PF09997">
    <property type="entry name" value="DUF2238"/>
    <property type="match status" value="1"/>
</dbReference>
<dbReference type="InterPro" id="IPR014509">
    <property type="entry name" value="YjdF-like"/>
</dbReference>
<feature type="transmembrane region" description="Helical" evidence="1">
    <location>
        <begin position="155"/>
        <end position="174"/>
    </location>
</feature>
<name>A0ABX5SCA9_9BURK</name>
<keyword evidence="1" id="KW-0472">Membrane</keyword>
<sequence length="230" mass="25610">MCRAPWDENECFLLLICGFQTSGDPVAPAPKPLHWLLLAACLAVLIWSGIAPYDRATWWMEVAPALIALPVLMLTYRRFPLTDLLYTLIALHAIVLMVGGAYTYARVPFGFDLQGWLHLQRNPYDRIGHFMQGFVPALVAREILLRGSHVTGRRMLGFLCVCVVMAISAWYELIEWGAAVALGQGADEFLGTQGDSWDTQSDMLMALIGGTAAILLLARWQDRQIAKLPH</sequence>
<reference evidence="2 3" key="1">
    <citation type="submission" date="2019-03" db="EMBL/GenBank/DDBJ databases">
        <title>Draft Genome Sequences of Six Type Strains of the Genus Massilia.</title>
        <authorList>
            <person name="Miess H."/>
            <person name="Frediansyhah A."/>
            <person name="Gross H."/>
        </authorList>
    </citation>
    <scope>NUCLEOTIDE SEQUENCE [LARGE SCALE GENOMIC DNA]</scope>
    <source>
        <strain evidence="2 3">DSM 17505</strain>
    </source>
</reference>
<keyword evidence="1" id="KW-0812">Transmembrane</keyword>
<dbReference type="Proteomes" id="UP000294359">
    <property type="component" value="Chromosome"/>
</dbReference>
<dbReference type="EMBL" id="CP038026">
    <property type="protein sequence ID" value="QBQ37116.1"/>
    <property type="molecule type" value="Genomic_DNA"/>
</dbReference>
<organism evidence="2 3">
    <name type="scientific">Pseudoduganella plicata</name>
    <dbReference type="NCBI Taxonomy" id="321984"/>
    <lineage>
        <taxon>Bacteria</taxon>
        <taxon>Pseudomonadati</taxon>
        <taxon>Pseudomonadota</taxon>
        <taxon>Betaproteobacteria</taxon>
        <taxon>Burkholderiales</taxon>
        <taxon>Oxalobacteraceae</taxon>
        <taxon>Telluria group</taxon>
        <taxon>Pseudoduganella</taxon>
    </lineage>
</organism>
<protein>
    <submittedName>
        <fullName evidence="2">DUF2238 domain-containing protein</fullName>
    </submittedName>
</protein>
<dbReference type="PIRSF" id="PIRSF020606">
    <property type="entry name" value="UCP020606"/>
    <property type="match status" value="1"/>
</dbReference>
<keyword evidence="3" id="KW-1185">Reference proteome</keyword>
<feature type="transmembrane region" description="Helical" evidence="1">
    <location>
        <begin position="85"/>
        <end position="105"/>
    </location>
</feature>
<gene>
    <name evidence="2" type="ORF">E1742_13740</name>
</gene>